<dbReference type="AlphaFoldDB" id="A0A7H8TN77"/>
<dbReference type="EMBL" id="CP056041">
    <property type="protein sequence ID" value="QKZ24946.1"/>
    <property type="molecule type" value="Genomic_DNA"/>
</dbReference>
<proteinExistence type="predicted"/>
<sequence>MDAASHTKPAPWYSVAPAFAPPPDSCRICGAIPAAFVELRAHQGLLFFMRWTSVDGWFCGACGIAQIRELTTRTLWQGWWGPLSMFATMHALLRNWRAYRQLRRLDPPSPVPGRPQTPQGHPVWQRPQAYLALIPVIWAASLIASNLKR</sequence>
<organism evidence="1 2">
    <name type="scientific">Streptomyces chartreusis</name>
    <dbReference type="NCBI Taxonomy" id="1969"/>
    <lineage>
        <taxon>Bacteria</taxon>
        <taxon>Bacillati</taxon>
        <taxon>Actinomycetota</taxon>
        <taxon>Actinomycetes</taxon>
        <taxon>Kitasatosporales</taxon>
        <taxon>Streptomycetaceae</taxon>
        <taxon>Streptomyces</taxon>
    </lineage>
</organism>
<gene>
    <name evidence="1" type="ORF">HUT05_25010</name>
</gene>
<dbReference type="Proteomes" id="UP000509418">
    <property type="component" value="Chromosome"/>
</dbReference>
<evidence type="ECO:0000313" key="2">
    <source>
        <dbReference type="Proteomes" id="UP000509418"/>
    </source>
</evidence>
<protein>
    <submittedName>
        <fullName evidence="1">Uncharacterized protein</fullName>
    </submittedName>
</protein>
<accession>A0A7H8TN77</accession>
<evidence type="ECO:0000313" key="1">
    <source>
        <dbReference type="EMBL" id="QKZ24946.1"/>
    </source>
</evidence>
<keyword evidence="2" id="KW-1185">Reference proteome</keyword>
<reference evidence="1 2" key="1">
    <citation type="submission" date="2020-06" db="EMBL/GenBank/DDBJ databases">
        <title>Genome mining for natural products.</title>
        <authorList>
            <person name="Zhang B."/>
            <person name="Shi J."/>
            <person name="Ge H."/>
        </authorList>
    </citation>
    <scope>NUCLEOTIDE SEQUENCE [LARGE SCALE GENOMIC DNA]</scope>
    <source>
        <strain evidence="1 2">NA02069</strain>
    </source>
</reference>
<name>A0A7H8TN77_STRCX</name>